<feature type="non-terminal residue" evidence="4">
    <location>
        <position position="1"/>
    </location>
</feature>
<dbReference type="SUPFAM" id="SSF69349">
    <property type="entry name" value="Phage fibre proteins"/>
    <property type="match status" value="1"/>
</dbReference>
<reference evidence="4 5" key="1">
    <citation type="submission" date="2020-02" db="EMBL/GenBank/DDBJ databases">
        <title>The draft genome of Grimontia sedimenta sp. nov., isolated from benthic sediments near coral reefs south of Kuwait.</title>
        <authorList>
            <person name="Mahmoud H.M."/>
            <person name="Jose L."/>
            <person name="Eapen S."/>
        </authorList>
    </citation>
    <scope>NUCLEOTIDE SEQUENCE [LARGE SCALE GENOMIC DNA]</scope>
    <source>
        <strain evidence="4 5">S25</strain>
    </source>
</reference>
<feature type="domain" description="Gp5/Type VI secretion system Vgr C-terminal trimerisation" evidence="3">
    <location>
        <begin position="98"/>
        <end position="202"/>
    </location>
</feature>
<dbReference type="Proteomes" id="UP000473008">
    <property type="component" value="Unassembled WGS sequence"/>
</dbReference>
<dbReference type="Pfam" id="PF22178">
    <property type="entry name" value="Gp5_trimer_C"/>
    <property type="match status" value="1"/>
</dbReference>
<evidence type="ECO:0000313" key="4">
    <source>
        <dbReference type="EMBL" id="NGO00433.1"/>
    </source>
</evidence>
<evidence type="ECO:0000256" key="1">
    <source>
        <dbReference type="ARBA" id="ARBA00005558"/>
    </source>
</evidence>
<name>A0A6M1RLY6_9GAMM</name>
<organism evidence="4 5">
    <name type="scientific">Grimontia sedimenti</name>
    <dbReference type="NCBI Taxonomy" id="2711294"/>
    <lineage>
        <taxon>Bacteria</taxon>
        <taxon>Pseudomonadati</taxon>
        <taxon>Pseudomonadota</taxon>
        <taxon>Gammaproteobacteria</taxon>
        <taxon>Vibrionales</taxon>
        <taxon>Vibrionaceae</taxon>
        <taxon>Grimontia</taxon>
    </lineage>
</organism>
<comment type="similarity">
    <text evidence="1">Belongs to the VgrG protein family.</text>
</comment>
<dbReference type="EMBL" id="JAALDL010000038">
    <property type="protein sequence ID" value="NGO00433.1"/>
    <property type="molecule type" value="Genomic_DNA"/>
</dbReference>
<protein>
    <submittedName>
        <fullName evidence="4">Type VI secretion system tip protein VgrG</fullName>
    </submittedName>
</protein>
<dbReference type="NCBIfam" id="TIGR03361">
    <property type="entry name" value="VI_Rhs_Vgr"/>
    <property type="match status" value="1"/>
</dbReference>
<dbReference type="NCBIfam" id="TIGR01646">
    <property type="entry name" value="vgr_GE"/>
    <property type="match status" value="1"/>
</dbReference>
<dbReference type="InterPro" id="IPR054030">
    <property type="entry name" value="Gp5_Vgr_C"/>
</dbReference>
<keyword evidence="5" id="KW-1185">Reference proteome</keyword>
<dbReference type="SUPFAM" id="SSF69255">
    <property type="entry name" value="gp5 N-terminal domain-like"/>
    <property type="match status" value="1"/>
</dbReference>
<evidence type="ECO:0000313" key="5">
    <source>
        <dbReference type="Proteomes" id="UP000473008"/>
    </source>
</evidence>
<accession>A0A6M1RLY6</accession>
<dbReference type="PANTHER" id="PTHR32305:SF11">
    <property type="entry name" value="TYPE VI SECRETION SYSTEM SPIKE PROTEIN VGRG3"/>
    <property type="match status" value="1"/>
</dbReference>
<dbReference type="InterPro" id="IPR050708">
    <property type="entry name" value="T6SS_VgrG/RHS"/>
</dbReference>
<gene>
    <name evidence="4" type="primary">tssI</name>
    <name evidence="4" type="ORF">G5S52_23345</name>
</gene>
<dbReference type="InterPro" id="IPR006531">
    <property type="entry name" value="Gp5/Vgr_OB"/>
</dbReference>
<dbReference type="Gene3D" id="2.40.50.230">
    <property type="entry name" value="Gp5 N-terminal domain"/>
    <property type="match status" value="1"/>
</dbReference>
<comment type="caution">
    <text evidence="4">The sequence shown here is derived from an EMBL/GenBank/DDBJ whole genome shotgun (WGS) entry which is preliminary data.</text>
</comment>
<dbReference type="PANTHER" id="PTHR32305">
    <property type="match status" value="1"/>
</dbReference>
<dbReference type="InterPro" id="IPR037026">
    <property type="entry name" value="Vgr_OB-fold_dom_sf"/>
</dbReference>
<dbReference type="AlphaFoldDB" id="A0A6M1RLY6"/>
<sequence length="356" mass="38850">IVTGPDGEEIFCDEHGRVKVQFPWDRYGNSDDASSCWVRVSQGWAGGQYGMMAIPRIGHEVIVSFLEGDPDQPIVTGRTYHATNVPPYPLPANKTRTVLRTETHQGEGFNELRFEDQAGQEEIYVHAQKDMNLLVENDRKDNIKHDLHLDVENERFQHIKVDDHLTVDGQSKEHVKGGISLTVDTSLHIKQGKKQLLEAGTEIHHKAGDKVIIEAGTEITVKTASGFVKLDPAGVHISGPVVNLNSGGSAGSGSGAAPAMPSISSLLTSEIVPNWVEFEYIDPDMQPFADTPYRAILSDGTEVSGTLDGDGYARIDEVPSGPIRVYYDPDDEFEDLEREPIDSLGGKIDKLLGGAG</sequence>
<evidence type="ECO:0000259" key="3">
    <source>
        <dbReference type="Pfam" id="PF22178"/>
    </source>
</evidence>
<proteinExistence type="inferred from homology"/>
<evidence type="ECO:0000259" key="2">
    <source>
        <dbReference type="Pfam" id="PF04717"/>
    </source>
</evidence>
<dbReference type="Pfam" id="PF04717">
    <property type="entry name" value="Phage_base_V"/>
    <property type="match status" value="1"/>
</dbReference>
<dbReference type="InterPro" id="IPR017847">
    <property type="entry name" value="T6SS_RhsGE_Vgr_subset"/>
</dbReference>
<feature type="domain" description="Gp5/Type VI secretion system Vgr protein OB-fold" evidence="2">
    <location>
        <begin position="14"/>
        <end position="80"/>
    </location>
</feature>
<dbReference type="RefSeq" id="WP_165018867.1">
    <property type="nucleotide sequence ID" value="NZ_JAALDL010000038.1"/>
</dbReference>
<dbReference type="InterPro" id="IPR006533">
    <property type="entry name" value="T6SS_Vgr_RhsGE"/>
</dbReference>